<organism evidence="2 3">
    <name type="scientific">Microscilla marina ATCC 23134</name>
    <dbReference type="NCBI Taxonomy" id="313606"/>
    <lineage>
        <taxon>Bacteria</taxon>
        <taxon>Pseudomonadati</taxon>
        <taxon>Bacteroidota</taxon>
        <taxon>Cytophagia</taxon>
        <taxon>Cytophagales</taxon>
        <taxon>Microscillaceae</taxon>
        <taxon>Microscilla</taxon>
    </lineage>
</organism>
<proteinExistence type="predicted"/>
<dbReference type="Proteomes" id="UP000004095">
    <property type="component" value="Unassembled WGS sequence"/>
</dbReference>
<keyword evidence="3" id="KW-1185">Reference proteome</keyword>
<accession>A1ZNM7</accession>
<evidence type="ECO:0000313" key="3">
    <source>
        <dbReference type="Proteomes" id="UP000004095"/>
    </source>
</evidence>
<evidence type="ECO:0000313" key="2">
    <source>
        <dbReference type="EMBL" id="EAY27916.1"/>
    </source>
</evidence>
<dbReference type="AlphaFoldDB" id="A1ZNM7"/>
<sequence>MFGLTSYLVKKQQTPEPQKKQVPTKQAVQAKHTAKLSQANKPVHRPVAARKVSKPVQGDLPQVYHLKNKLKATKAAYEKLLNQHDSLKRVAEILQKPTQKAESGRDK</sequence>
<feature type="region of interest" description="Disordered" evidence="1">
    <location>
        <begin position="1"/>
        <end position="24"/>
    </location>
</feature>
<name>A1ZNM7_MICM2</name>
<gene>
    <name evidence="2" type="ORF">M23134_02573</name>
</gene>
<evidence type="ECO:0000256" key="1">
    <source>
        <dbReference type="SAM" id="MobiDB-lite"/>
    </source>
</evidence>
<protein>
    <submittedName>
        <fullName evidence="2">Uncharacterized protein</fullName>
    </submittedName>
</protein>
<dbReference type="EMBL" id="AAWS01000019">
    <property type="protein sequence ID" value="EAY27916.1"/>
    <property type="molecule type" value="Genomic_DNA"/>
</dbReference>
<feature type="compositionally biased region" description="Low complexity" evidence="1">
    <location>
        <begin position="9"/>
        <end position="24"/>
    </location>
</feature>
<reference evidence="2 3" key="1">
    <citation type="submission" date="2007-01" db="EMBL/GenBank/DDBJ databases">
        <authorList>
            <person name="Haygood M."/>
            <person name="Podell S."/>
            <person name="Anderson C."/>
            <person name="Hopkinson B."/>
            <person name="Roe K."/>
            <person name="Barbeau K."/>
            <person name="Gaasterland T."/>
            <person name="Ferriera S."/>
            <person name="Johnson J."/>
            <person name="Kravitz S."/>
            <person name="Beeson K."/>
            <person name="Sutton G."/>
            <person name="Rogers Y.-H."/>
            <person name="Friedman R."/>
            <person name="Frazier M."/>
            <person name="Venter J.C."/>
        </authorList>
    </citation>
    <scope>NUCLEOTIDE SEQUENCE [LARGE SCALE GENOMIC DNA]</scope>
    <source>
        <strain evidence="2 3">ATCC 23134</strain>
    </source>
</reference>
<comment type="caution">
    <text evidence="2">The sequence shown here is derived from an EMBL/GenBank/DDBJ whole genome shotgun (WGS) entry which is preliminary data.</text>
</comment>